<reference evidence="5" key="1">
    <citation type="journal article" date="2019" name="Int. J. Syst. Evol. Microbiol.">
        <title>The Global Catalogue of Microorganisms (GCM) 10K type strain sequencing project: providing services to taxonomists for standard genome sequencing and annotation.</title>
        <authorList>
            <consortium name="The Broad Institute Genomics Platform"/>
            <consortium name="The Broad Institute Genome Sequencing Center for Infectious Disease"/>
            <person name="Wu L."/>
            <person name="Ma J."/>
        </authorList>
    </citation>
    <scope>NUCLEOTIDE SEQUENCE [LARGE SCALE GENOMIC DNA]</scope>
    <source>
        <strain evidence="5">CGMCC 4.7106</strain>
    </source>
</reference>
<evidence type="ECO:0000313" key="4">
    <source>
        <dbReference type="EMBL" id="MFD2257301.1"/>
    </source>
</evidence>
<dbReference type="Proteomes" id="UP001597375">
    <property type="component" value="Unassembled WGS sequence"/>
</dbReference>
<dbReference type="Pfam" id="PF00722">
    <property type="entry name" value="Glyco_hydro_16"/>
    <property type="match status" value="2"/>
</dbReference>
<dbReference type="PANTHER" id="PTHR10963">
    <property type="entry name" value="GLYCOSYL HYDROLASE-RELATED"/>
    <property type="match status" value="1"/>
</dbReference>
<dbReference type="PROSITE" id="PS51762">
    <property type="entry name" value="GH16_2"/>
    <property type="match status" value="1"/>
</dbReference>
<dbReference type="SUPFAM" id="SSF49785">
    <property type="entry name" value="Galactose-binding domain-like"/>
    <property type="match status" value="1"/>
</dbReference>
<sequence>MNRSSFYFATFSTLSILTCASPLQGAEPSETVAEGQPRTIDLSKWELAWQDEFDYDEPKLDEIWESQNGPNRHILCSRWRENVSVKDGILYLTNRKEKRAGQEWTSGSIWTKKQFKYGYFECRYRYAAANATNNSFWLMTKGADPTVGKRFELDINEGHFPNEVNTNIHNWSDITIDESGRKTHPSSHKGFLYGVRYDCSMPLEIPVTTRKLRFKSKEPKHFHLRNFRIFNDNDRRFPDVLDQVDGEKFPTLIDHAKDPTVKITGSGLFNKKTKLEHLTDGNLKTAWTTQTDGEKWVQFEWPEEKTIGAVQFLNGWQSEGTWTGMISQYDLQYEKDGEWVDISSLNVKENTNFADEFHTYGLEWNEDELVFYFDRKEIRRTKNEFSFSEAPIYLSLAIIAWSGTPGDEIDGTSMKVDYVRHYLPK</sequence>
<dbReference type="InterPro" id="IPR000757">
    <property type="entry name" value="Beta-glucanase-like"/>
</dbReference>
<evidence type="ECO:0000259" key="3">
    <source>
        <dbReference type="PROSITE" id="PS51762"/>
    </source>
</evidence>
<gene>
    <name evidence="4" type="ORF">ACFSSA_11500</name>
</gene>
<dbReference type="InterPro" id="IPR050546">
    <property type="entry name" value="Glycosyl_Hydrlase_16"/>
</dbReference>
<dbReference type="SUPFAM" id="SSF49899">
    <property type="entry name" value="Concanavalin A-like lectins/glucanases"/>
    <property type="match status" value="2"/>
</dbReference>
<comment type="caution">
    <text evidence="4">The sequence shown here is derived from an EMBL/GenBank/DDBJ whole genome shotgun (WGS) entry which is preliminary data.</text>
</comment>
<name>A0ABW5DCB2_9BACT</name>
<proteinExistence type="inferred from homology"/>
<protein>
    <submittedName>
        <fullName evidence="4">Family 16 glycosylhydrolase</fullName>
    </submittedName>
</protein>
<keyword evidence="5" id="KW-1185">Reference proteome</keyword>
<dbReference type="InterPro" id="IPR013320">
    <property type="entry name" value="ConA-like_dom_sf"/>
</dbReference>
<dbReference type="PANTHER" id="PTHR10963:SF55">
    <property type="entry name" value="GLYCOSIDE HYDROLASE FAMILY 16 PROTEIN"/>
    <property type="match status" value="1"/>
</dbReference>
<dbReference type="PROSITE" id="PS50022">
    <property type="entry name" value="FA58C_3"/>
    <property type="match status" value="1"/>
</dbReference>
<feature type="domain" description="GH16" evidence="3">
    <location>
        <begin position="22"/>
        <end position="425"/>
    </location>
</feature>
<evidence type="ECO:0000313" key="5">
    <source>
        <dbReference type="Proteomes" id="UP001597375"/>
    </source>
</evidence>
<dbReference type="EMBL" id="JBHUIT010000026">
    <property type="protein sequence ID" value="MFD2257301.1"/>
    <property type="molecule type" value="Genomic_DNA"/>
</dbReference>
<dbReference type="Gene3D" id="2.60.120.200">
    <property type="match status" value="2"/>
</dbReference>
<accession>A0ABW5DCB2</accession>
<dbReference type="InterPro" id="IPR000421">
    <property type="entry name" value="FA58C"/>
</dbReference>
<dbReference type="CDD" id="cd00413">
    <property type="entry name" value="Glyco_hydrolase_16"/>
    <property type="match status" value="1"/>
</dbReference>
<organism evidence="4 5">
    <name type="scientific">Luteolibacter algae</name>
    <dbReference type="NCBI Taxonomy" id="454151"/>
    <lineage>
        <taxon>Bacteria</taxon>
        <taxon>Pseudomonadati</taxon>
        <taxon>Verrucomicrobiota</taxon>
        <taxon>Verrucomicrobiia</taxon>
        <taxon>Verrucomicrobiales</taxon>
        <taxon>Verrucomicrobiaceae</taxon>
        <taxon>Luteolibacter</taxon>
    </lineage>
</organism>
<feature type="domain" description="F5/8 type C" evidence="2">
    <location>
        <begin position="244"/>
        <end position="342"/>
    </location>
</feature>
<comment type="similarity">
    <text evidence="1">Belongs to the glycosyl hydrolase 16 family.</text>
</comment>
<evidence type="ECO:0000259" key="2">
    <source>
        <dbReference type="PROSITE" id="PS50022"/>
    </source>
</evidence>
<evidence type="ECO:0000256" key="1">
    <source>
        <dbReference type="ARBA" id="ARBA00006865"/>
    </source>
</evidence>
<dbReference type="RefSeq" id="WP_386820587.1">
    <property type="nucleotide sequence ID" value="NZ_JBHUIT010000026.1"/>
</dbReference>
<dbReference type="InterPro" id="IPR008979">
    <property type="entry name" value="Galactose-bd-like_sf"/>
</dbReference>